<evidence type="ECO:0000313" key="3">
    <source>
        <dbReference type="EMBL" id="PON35068.1"/>
    </source>
</evidence>
<feature type="transmembrane region" description="Helical" evidence="2">
    <location>
        <begin position="35"/>
        <end position="55"/>
    </location>
</feature>
<keyword evidence="2" id="KW-1133">Transmembrane helix</keyword>
<comment type="caution">
    <text evidence="3">The sequence shown here is derived from an EMBL/GenBank/DDBJ whole genome shotgun (WGS) entry which is preliminary data.</text>
</comment>
<keyword evidence="2" id="KW-0472">Membrane</keyword>
<protein>
    <submittedName>
        <fullName evidence="3">CLAVATA3/ESR (CLE)-related protein</fullName>
    </submittedName>
</protein>
<evidence type="ECO:0000313" key="4">
    <source>
        <dbReference type="Proteomes" id="UP000237105"/>
    </source>
</evidence>
<reference evidence="4" key="1">
    <citation type="submission" date="2016-06" db="EMBL/GenBank/DDBJ databases">
        <title>Parallel loss of symbiosis genes in relatives of nitrogen-fixing non-legume Parasponia.</title>
        <authorList>
            <person name="Van Velzen R."/>
            <person name="Holmer R."/>
            <person name="Bu F."/>
            <person name="Rutten L."/>
            <person name="Van Zeijl A."/>
            <person name="Liu W."/>
            <person name="Santuari L."/>
            <person name="Cao Q."/>
            <person name="Sharma T."/>
            <person name="Shen D."/>
            <person name="Roswanjaya Y."/>
            <person name="Wardhani T."/>
            <person name="Kalhor M.S."/>
            <person name="Jansen J."/>
            <person name="Van den Hoogen J."/>
            <person name="Gungor B."/>
            <person name="Hartog M."/>
            <person name="Hontelez J."/>
            <person name="Verver J."/>
            <person name="Yang W.-C."/>
            <person name="Schijlen E."/>
            <person name="Repin R."/>
            <person name="Schilthuizen M."/>
            <person name="Schranz E."/>
            <person name="Heidstra R."/>
            <person name="Miyata K."/>
            <person name="Fedorova E."/>
            <person name="Kohlen W."/>
            <person name="Bisseling T."/>
            <person name="Smit S."/>
            <person name="Geurts R."/>
        </authorList>
    </citation>
    <scope>NUCLEOTIDE SEQUENCE [LARGE SCALE GENOMIC DNA]</scope>
    <source>
        <strain evidence="4">cv. WU1-14</strain>
    </source>
</reference>
<evidence type="ECO:0000256" key="1">
    <source>
        <dbReference type="SAM" id="MobiDB-lite"/>
    </source>
</evidence>
<dbReference type="EMBL" id="JXTB01000629">
    <property type="protein sequence ID" value="PON35068.1"/>
    <property type="molecule type" value="Genomic_DNA"/>
</dbReference>
<feature type="compositionally biased region" description="Low complexity" evidence="1">
    <location>
        <begin position="77"/>
        <end position="95"/>
    </location>
</feature>
<name>A0A2P5AEV0_PARAD</name>
<evidence type="ECO:0000256" key="2">
    <source>
        <dbReference type="SAM" id="Phobius"/>
    </source>
</evidence>
<dbReference type="OrthoDB" id="1080769at2759"/>
<keyword evidence="4" id="KW-1185">Reference proteome</keyword>
<keyword evidence="2" id="KW-0812">Transmembrane</keyword>
<dbReference type="InterPro" id="IPR033249">
    <property type="entry name" value="CLE_plant"/>
</dbReference>
<feature type="region of interest" description="Disordered" evidence="1">
    <location>
        <begin position="1"/>
        <end position="31"/>
    </location>
</feature>
<organism evidence="3 4">
    <name type="scientific">Parasponia andersonii</name>
    <name type="common">Sponia andersonii</name>
    <dbReference type="NCBI Taxonomy" id="3476"/>
    <lineage>
        <taxon>Eukaryota</taxon>
        <taxon>Viridiplantae</taxon>
        <taxon>Streptophyta</taxon>
        <taxon>Embryophyta</taxon>
        <taxon>Tracheophyta</taxon>
        <taxon>Spermatophyta</taxon>
        <taxon>Magnoliopsida</taxon>
        <taxon>eudicotyledons</taxon>
        <taxon>Gunneridae</taxon>
        <taxon>Pentapetalae</taxon>
        <taxon>rosids</taxon>
        <taxon>fabids</taxon>
        <taxon>Rosales</taxon>
        <taxon>Cannabaceae</taxon>
        <taxon>Parasponia</taxon>
    </lineage>
</organism>
<accession>A0A2P5AEV0</accession>
<sequence length="131" mass="14068">MQANKEGGTSRIGSGGSRRRSSSTNAGASSKPRSAVIFFFFLVILIFTHLGFCLAKPDETDRLSGPLSPRKARFLETTTTTTMKTTTTATTTTTTASFRHAPISPAPQSTVDMINGEDKRIVHTGPNPLHN</sequence>
<dbReference type="GO" id="GO:0048731">
    <property type="term" value="P:system development"/>
    <property type="evidence" value="ECO:0007669"/>
    <property type="project" value="InterPro"/>
</dbReference>
<dbReference type="PANTHER" id="PTHR34545">
    <property type="entry name" value="CLAVATA3/ESR (CLE)-RELATED PROTEIN 22"/>
    <property type="match status" value="1"/>
</dbReference>
<dbReference type="Proteomes" id="UP000237105">
    <property type="component" value="Unassembled WGS sequence"/>
</dbReference>
<gene>
    <name evidence="3" type="ORF">PanWU01x14_339130</name>
</gene>
<proteinExistence type="predicted"/>
<feature type="region of interest" description="Disordered" evidence="1">
    <location>
        <begin position="60"/>
        <end position="111"/>
    </location>
</feature>
<dbReference type="AlphaFoldDB" id="A0A2P5AEV0"/>
<dbReference type="PANTHER" id="PTHR34545:SF7">
    <property type="entry name" value="CLAVATA3_ESR (CLE)-RELATED PROTEIN 16"/>
    <property type="match status" value="1"/>
</dbReference>
<feature type="compositionally biased region" description="Low complexity" evidence="1">
    <location>
        <begin position="22"/>
        <end position="31"/>
    </location>
</feature>